<gene>
    <name evidence="1" type="ordered locus">AM1_E0164</name>
</gene>
<dbReference type="KEGG" id="amr:AM1_E0164"/>
<name>A8ZPJ7_ACAM1</name>
<dbReference type="OrthoDB" id="7870532at2"/>
<reference evidence="1 2" key="1">
    <citation type="journal article" date="2008" name="Proc. Natl. Acad. Sci. U.S.A.">
        <title>Niche adaptation and genome expansion in the chlorophyll d-producing cyanobacterium Acaryochloris marina.</title>
        <authorList>
            <person name="Swingley W.D."/>
            <person name="Chen M."/>
            <person name="Cheung P.C."/>
            <person name="Conrad A.L."/>
            <person name="Dejesa L.C."/>
            <person name="Hao J."/>
            <person name="Honchak B.M."/>
            <person name="Karbach L.E."/>
            <person name="Kurdoglu A."/>
            <person name="Lahiri S."/>
            <person name="Mastrian S.D."/>
            <person name="Miyashita H."/>
            <person name="Page L."/>
            <person name="Ramakrishna P."/>
            <person name="Satoh S."/>
            <person name="Sattley W.M."/>
            <person name="Shimada Y."/>
            <person name="Taylor H.L."/>
            <person name="Tomo T."/>
            <person name="Tsuchiya T."/>
            <person name="Wang Z.T."/>
            <person name="Raymond J."/>
            <person name="Mimuro M."/>
            <person name="Blankenship R.E."/>
            <person name="Touchman J.W."/>
        </authorList>
    </citation>
    <scope>NUCLEOTIDE SEQUENCE [LARGE SCALE GENOMIC DNA]</scope>
    <source>
        <strain evidence="2">MBIC 11017</strain>
        <plasmid evidence="2">Plasmid pREB5</plasmid>
    </source>
</reference>
<keyword evidence="1" id="KW-0614">Plasmid</keyword>
<proteinExistence type="predicted"/>
<organism evidence="1 2">
    <name type="scientific">Acaryochloris marina (strain MBIC 11017)</name>
    <dbReference type="NCBI Taxonomy" id="329726"/>
    <lineage>
        <taxon>Bacteria</taxon>
        <taxon>Bacillati</taxon>
        <taxon>Cyanobacteriota</taxon>
        <taxon>Cyanophyceae</taxon>
        <taxon>Acaryochloridales</taxon>
        <taxon>Acaryochloridaceae</taxon>
        <taxon>Acaryochloris</taxon>
    </lineage>
</organism>
<dbReference type="Proteomes" id="UP000000268">
    <property type="component" value="Plasmid pREB5"/>
</dbReference>
<accession>A8ZPJ7</accession>
<evidence type="ECO:0000313" key="2">
    <source>
        <dbReference type="Proteomes" id="UP000000268"/>
    </source>
</evidence>
<dbReference type="EMBL" id="CP000842">
    <property type="protein sequence ID" value="ABW32933.1"/>
    <property type="molecule type" value="Genomic_DNA"/>
</dbReference>
<dbReference type="AlphaFoldDB" id="A8ZPJ7"/>
<evidence type="ECO:0000313" key="1">
    <source>
        <dbReference type="EMBL" id="ABW32933.1"/>
    </source>
</evidence>
<dbReference type="RefSeq" id="WP_012167920.1">
    <property type="nucleotide sequence ID" value="NC_009930.1"/>
</dbReference>
<dbReference type="HOGENOM" id="CLU_167330_0_0_3"/>
<protein>
    <submittedName>
        <fullName evidence="1">Uncharacterized protein</fullName>
    </submittedName>
</protein>
<keyword evidence="2" id="KW-1185">Reference proteome</keyword>
<sequence length="117" mass="13097">MIADNITDYYLEHSQPTLTASNTVSLNVPIIESWRCYDISNNVIIRGQIFNHSKYPAGKSLKSSPIQGCLTKAGRVYVTTKNSMYELGIPHPDFAGDAQLWMDGTDHQQWAKLTFCG</sequence>
<geneLocation type="plasmid" evidence="1 2">
    <name>pREB5</name>
</geneLocation>